<keyword evidence="1" id="KW-0328">Glycosyltransferase</keyword>
<dbReference type="Pfam" id="PF00535">
    <property type="entry name" value="Glycos_transf_2"/>
    <property type="match status" value="1"/>
</dbReference>
<feature type="domain" description="Glycosyltransferase 2-like" evidence="3">
    <location>
        <begin position="7"/>
        <end position="148"/>
    </location>
</feature>
<dbReference type="InterPro" id="IPR029044">
    <property type="entry name" value="Nucleotide-diphossugar_trans"/>
</dbReference>
<sequence length="328" mass="38756">MMESLITVIVPIYKVERFIGRCLQSLMEQCYPNIEYILVDDASPDSSIIRAMEIVDQYPDRRDQVRVIVHSQNRGLPAARNTGLEFAHGSYIFHCDSDDWVDVNMFSEMVAAAEHQGADIVYSDFYLSFETRERYMKQPGYQRREECILAMLNGSMKFNVWNKLVRRELYERNKIWFPEGRAMGEDMTMFQLFCHARSIAHLPKAYYHYMQVNTGAFTKTFSSKHVEDIVFNVNRTITYLKQCYGDQLRQELNFFKLNMKLPFLISTDRAMYDIWQTLFREANDYIDANPAFSARIKFIQKAALKKRYNIVKIYNVLIVKFIYGVIYK</sequence>
<keyword evidence="2" id="KW-0808">Transferase</keyword>
<dbReference type="Proteomes" id="UP001500167">
    <property type="component" value="Unassembled WGS sequence"/>
</dbReference>
<gene>
    <name evidence="4" type="ORF">GCM10022218_02590</name>
</gene>
<name>A0ABP7ZR02_9SPHI</name>
<accession>A0ABP7ZR02</accession>
<dbReference type="CDD" id="cd00761">
    <property type="entry name" value="Glyco_tranf_GTA_type"/>
    <property type="match status" value="1"/>
</dbReference>
<evidence type="ECO:0000256" key="1">
    <source>
        <dbReference type="ARBA" id="ARBA00022676"/>
    </source>
</evidence>
<dbReference type="EMBL" id="BAAAZK010000002">
    <property type="protein sequence ID" value="GAA4168150.1"/>
    <property type="molecule type" value="Genomic_DNA"/>
</dbReference>
<evidence type="ECO:0000256" key="2">
    <source>
        <dbReference type="ARBA" id="ARBA00022679"/>
    </source>
</evidence>
<dbReference type="SUPFAM" id="SSF53448">
    <property type="entry name" value="Nucleotide-diphospho-sugar transferases"/>
    <property type="match status" value="1"/>
</dbReference>
<dbReference type="RefSeq" id="WP_346083782.1">
    <property type="nucleotide sequence ID" value="NZ_BAAAZK010000002.1"/>
</dbReference>
<evidence type="ECO:0000313" key="4">
    <source>
        <dbReference type="EMBL" id="GAA4168150.1"/>
    </source>
</evidence>
<evidence type="ECO:0000313" key="5">
    <source>
        <dbReference type="Proteomes" id="UP001500167"/>
    </source>
</evidence>
<protein>
    <submittedName>
        <fullName evidence="4">Glycosyltransferase family 2 protein</fullName>
    </submittedName>
</protein>
<organism evidence="4 5">
    <name type="scientific">Sphingobacterium ginsenosidimutans</name>
    <dbReference type="NCBI Taxonomy" id="687845"/>
    <lineage>
        <taxon>Bacteria</taxon>
        <taxon>Pseudomonadati</taxon>
        <taxon>Bacteroidota</taxon>
        <taxon>Sphingobacteriia</taxon>
        <taxon>Sphingobacteriales</taxon>
        <taxon>Sphingobacteriaceae</taxon>
        <taxon>Sphingobacterium</taxon>
    </lineage>
</organism>
<dbReference type="InterPro" id="IPR001173">
    <property type="entry name" value="Glyco_trans_2-like"/>
</dbReference>
<dbReference type="Gene3D" id="3.90.550.10">
    <property type="entry name" value="Spore Coat Polysaccharide Biosynthesis Protein SpsA, Chain A"/>
    <property type="match status" value="1"/>
</dbReference>
<comment type="caution">
    <text evidence="4">The sequence shown here is derived from an EMBL/GenBank/DDBJ whole genome shotgun (WGS) entry which is preliminary data.</text>
</comment>
<dbReference type="PANTHER" id="PTHR22916">
    <property type="entry name" value="GLYCOSYLTRANSFERASE"/>
    <property type="match status" value="1"/>
</dbReference>
<dbReference type="PANTHER" id="PTHR22916:SF51">
    <property type="entry name" value="GLYCOSYLTRANSFERASE EPSH-RELATED"/>
    <property type="match status" value="1"/>
</dbReference>
<proteinExistence type="predicted"/>
<keyword evidence="5" id="KW-1185">Reference proteome</keyword>
<evidence type="ECO:0000259" key="3">
    <source>
        <dbReference type="Pfam" id="PF00535"/>
    </source>
</evidence>
<reference evidence="5" key="1">
    <citation type="journal article" date="2019" name="Int. J. Syst. Evol. Microbiol.">
        <title>The Global Catalogue of Microorganisms (GCM) 10K type strain sequencing project: providing services to taxonomists for standard genome sequencing and annotation.</title>
        <authorList>
            <consortium name="The Broad Institute Genomics Platform"/>
            <consortium name="The Broad Institute Genome Sequencing Center for Infectious Disease"/>
            <person name="Wu L."/>
            <person name="Ma J."/>
        </authorList>
    </citation>
    <scope>NUCLEOTIDE SEQUENCE [LARGE SCALE GENOMIC DNA]</scope>
    <source>
        <strain evidence="5">JCM 16722</strain>
    </source>
</reference>